<reference evidence="2 3" key="1">
    <citation type="submission" date="2016-06" db="EMBL/GenBank/DDBJ databases">
        <title>Genome of Rhinopithecus bieti.</title>
        <authorList>
            <person name="Wu"/>
            <person name="C.-I. and Zhang"/>
            <person name="Y."/>
        </authorList>
    </citation>
    <scope>NUCLEOTIDE SEQUENCE</scope>
</reference>
<evidence type="ECO:0000313" key="3">
    <source>
        <dbReference type="Proteomes" id="UP000233180"/>
    </source>
</evidence>
<reference evidence="2" key="3">
    <citation type="submission" date="2025-09" db="UniProtKB">
        <authorList>
            <consortium name="Ensembl"/>
        </authorList>
    </citation>
    <scope>IDENTIFICATION</scope>
</reference>
<keyword evidence="3" id="KW-1185">Reference proteome</keyword>
<sequence length="86" mass="9341">ITRPTSPGTAAERRLFRAAPRGAFKGIAAPPPAAPPHPWSLGILPDPRSARARAARNQLRSRIKEQKLGSERGSVHQGTPEEWRSS</sequence>
<feature type="compositionally biased region" description="Basic and acidic residues" evidence="1">
    <location>
        <begin position="62"/>
        <end position="86"/>
    </location>
</feature>
<evidence type="ECO:0000256" key="1">
    <source>
        <dbReference type="SAM" id="MobiDB-lite"/>
    </source>
</evidence>
<feature type="region of interest" description="Disordered" evidence="1">
    <location>
        <begin position="50"/>
        <end position="86"/>
    </location>
</feature>
<evidence type="ECO:0000313" key="2">
    <source>
        <dbReference type="Ensembl" id="ENSRBIP00000002587.1"/>
    </source>
</evidence>
<dbReference type="OMA" id="TPEEWHS"/>
<organism evidence="2 3">
    <name type="scientific">Rhinopithecus bieti</name>
    <name type="common">Black snub-nosed monkey</name>
    <name type="synonym">Pygathrix bieti</name>
    <dbReference type="NCBI Taxonomy" id="61621"/>
    <lineage>
        <taxon>Eukaryota</taxon>
        <taxon>Metazoa</taxon>
        <taxon>Chordata</taxon>
        <taxon>Craniata</taxon>
        <taxon>Vertebrata</taxon>
        <taxon>Euteleostomi</taxon>
        <taxon>Mammalia</taxon>
        <taxon>Eutheria</taxon>
        <taxon>Euarchontoglires</taxon>
        <taxon>Primates</taxon>
        <taxon>Haplorrhini</taxon>
        <taxon>Catarrhini</taxon>
        <taxon>Cercopithecidae</taxon>
        <taxon>Colobinae</taxon>
        <taxon>Rhinopithecus</taxon>
    </lineage>
</organism>
<proteinExistence type="predicted"/>
<name>A0A2K6JU79_RHIBE</name>
<dbReference type="GeneTree" id="ENSGT00910000148255"/>
<dbReference type="AlphaFoldDB" id="A0A2K6JU79"/>
<protein>
    <submittedName>
        <fullName evidence="2">Uncharacterized protein</fullName>
    </submittedName>
</protein>
<accession>A0A2K6JU79</accession>
<dbReference type="Proteomes" id="UP000233180">
    <property type="component" value="Unassembled WGS sequence"/>
</dbReference>
<reference evidence="2" key="2">
    <citation type="submission" date="2025-08" db="UniProtKB">
        <authorList>
            <consortium name="Ensembl"/>
        </authorList>
    </citation>
    <scope>IDENTIFICATION</scope>
</reference>
<dbReference type="Ensembl" id="ENSRBIT00000013733.1">
    <property type="protein sequence ID" value="ENSRBIP00000002587.1"/>
    <property type="gene ID" value="ENSRBIG00000012594.1"/>
</dbReference>